<dbReference type="GO" id="GO:0005829">
    <property type="term" value="C:cytosol"/>
    <property type="evidence" value="ECO:0007669"/>
    <property type="project" value="TreeGrafter"/>
</dbReference>
<keyword evidence="7" id="KW-0436">Ligase</keyword>
<dbReference type="InterPro" id="IPR020628">
    <property type="entry name" value="Formate_THF_ligase_CS"/>
</dbReference>
<dbReference type="GeneTree" id="ENSGT00940000157477"/>
<comment type="subunit">
    <text evidence="4">Homodimer.</text>
</comment>
<evidence type="ECO:0000256" key="7">
    <source>
        <dbReference type="ARBA" id="ARBA00022598"/>
    </source>
</evidence>
<keyword evidence="6" id="KW-0554">One-carbon metabolism</keyword>
<gene>
    <name evidence="11" type="primary">mthfd1l</name>
</gene>
<dbReference type="InterPro" id="IPR046346">
    <property type="entry name" value="Aminoacid_DH-like_N_sf"/>
</dbReference>
<reference evidence="11" key="2">
    <citation type="submission" date="2025-09" db="UniProtKB">
        <authorList>
            <consortium name="Ensembl"/>
        </authorList>
    </citation>
    <scope>IDENTIFICATION</scope>
</reference>
<evidence type="ECO:0000256" key="1">
    <source>
        <dbReference type="ARBA" id="ARBA00004777"/>
    </source>
</evidence>
<dbReference type="Gene3D" id="1.10.8.770">
    <property type="match status" value="1"/>
</dbReference>
<evidence type="ECO:0000256" key="6">
    <source>
        <dbReference type="ARBA" id="ARBA00022563"/>
    </source>
</evidence>
<evidence type="ECO:0000256" key="4">
    <source>
        <dbReference type="ARBA" id="ARBA00011738"/>
    </source>
</evidence>
<keyword evidence="8" id="KW-0547">Nucleotide-binding</keyword>
<dbReference type="Gene3D" id="3.40.50.720">
    <property type="entry name" value="NAD(P)-binding Rossmann-like Domain"/>
    <property type="match status" value="1"/>
</dbReference>
<dbReference type="HAMAP" id="MF_01543">
    <property type="entry name" value="FTHFS"/>
    <property type="match status" value="1"/>
</dbReference>
<dbReference type="GO" id="GO:0046394">
    <property type="term" value="P:carboxylic acid biosynthetic process"/>
    <property type="evidence" value="ECO:0007669"/>
    <property type="project" value="UniProtKB-ARBA"/>
</dbReference>
<dbReference type="UniPathway" id="UPA00193"/>
<dbReference type="GO" id="GO:0035999">
    <property type="term" value="P:tetrahydrofolate interconversion"/>
    <property type="evidence" value="ECO:0007669"/>
    <property type="project" value="UniProtKB-UniPathway"/>
</dbReference>
<dbReference type="CDD" id="cd00477">
    <property type="entry name" value="FTHFS"/>
    <property type="match status" value="1"/>
</dbReference>
<dbReference type="Proteomes" id="UP000694568">
    <property type="component" value="Unplaced"/>
</dbReference>
<dbReference type="SUPFAM" id="SSF53223">
    <property type="entry name" value="Aminoacid dehydrogenase-like, N-terminal domain"/>
    <property type="match status" value="1"/>
</dbReference>
<sequence length="846" mass="91797">IGALSQLVFYFIPLNKILFPLGFTFSHREVVQSTKEAMLALQGRNPVVQPLLVIIQAGEDDCLLEINKKMAGRIGLNITQICLAKECSEDEIVEEVLKLNEDPRVHGVYLHLPPAYITSRVLNTIKPEKDVDGISDLNMGRLVRGDLSKGFVPPIASAVLDLLEKHGIHSDICSYVLKVWVRIPHSSLQNTGVPLCFCLAPFVFFNVVGSCSRWLQEQQYRPWHLHSLKLQPMTPVPSDIEISRAQTPKPVDQLAEEIGLLPEELEAYGRSKAKVRLSLLDRLHKQPDGKYVLVAGITPTPLGEGKSTVTIGLVQALSAHLKLNSFACLRQPSQGPTFGVKGGAAGGGYAQVIPMEEFNLHLTGDIHAITAANNLVAAAIDARMLHEATQSDKALFNRLVPSVNGVRRFSPIQISRLCRLGINKIDPASLTPQEVSTFVRLDLDPSKITWQRVVDTNDRFLRKITVGQTGFDIAVASEIMAILALADSLVDMKNRLARMVVGTSRSGQPVTAEDLGVSGALAVLMKDAIKPTLMQTLEGTPVFVHAGPFANIAHGNSSVLADKLALKLVGCDGFVVTEAGFGADIGMEKFFNIKCRASGLRPNVVVLVATVRALKMHGGGPNVSAGAPLPKEYIDENLSLVAGGCRSNLRKQIQIAQLFGVPVVVALNVFKTDTQAEIDLVCEIAKECGASNAVPCHHWSQGGRGSLELAQAVNEAASRPSHFKFLYNIEMPIVEKIRTIAQQVYGADDIELSPEAKAKIDYYNQQGYGSLPICMAKTHLSLSHMPDKKGVPTGFVLPIRDVRASIGAGFIFPLVGTMSTMPGLPTRPCFYDIDLDPVTEEITGLF</sequence>
<comment type="similarity">
    <text evidence="3">In the C-terminal section; belongs to the formate--tetrahydrofolate ligase family.</text>
</comment>
<dbReference type="GO" id="GO:0005524">
    <property type="term" value="F:ATP binding"/>
    <property type="evidence" value="ECO:0007669"/>
    <property type="project" value="UniProtKB-KW"/>
</dbReference>
<dbReference type="Gene3D" id="3.40.50.10860">
    <property type="entry name" value="Leucine Dehydrogenase, chain A, domain 1"/>
    <property type="match status" value="1"/>
</dbReference>
<dbReference type="PANTHER" id="PTHR48099:SF12">
    <property type="entry name" value="MONOFUNCTIONAL C1-TETRAHYDROFOLATE SYNTHASE, MITOCHONDRIAL"/>
    <property type="match status" value="1"/>
</dbReference>
<keyword evidence="12" id="KW-1185">Reference proteome</keyword>
<dbReference type="Pfam" id="PF00763">
    <property type="entry name" value="THF_DHG_CYH"/>
    <property type="match status" value="1"/>
</dbReference>
<dbReference type="GO" id="GO:0004329">
    <property type="term" value="F:formate-tetrahydrofolate ligase activity"/>
    <property type="evidence" value="ECO:0007669"/>
    <property type="project" value="UniProtKB-EC"/>
</dbReference>
<comment type="pathway">
    <text evidence="1">One-carbon metabolism; tetrahydrofolate interconversion.</text>
</comment>
<dbReference type="Ensembl" id="ENSSLUT00000024740.1">
    <property type="protein sequence ID" value="ENSSLUP00000023961.1"/>
    <property type="gene ID" value="ENSSLUG00000006391.1"/>
</dbReference>
<keyword evidence="9" id="KW-0067">ATP-binding</keyword>
<evidence type="ECO:0000256" key="2">
    <source>
        <dbReference type="ARBA" id="ARBA00005559"/>
    </source>
</evidence>
<protein>
    <recommendedName>
        <fullName evidence="5">formate--tetrahydrofolate ligase</fullName>
        <ecNumber evidence="5">6.3.4.3</ecNumber>
    </recommendedName>
</protein>
<dbReference type="InterPro" id="IPR000559">
    <property type="entry name" value="Formate_THF_ligase"/>
</dbReference>
<dbReference type="GO" id="GO:0004488">
    <property type="term" value="F:methylenetetrahydrofolate dehydrogenase (NADP+) activity"/>
    <property type="evidence" value="ECO:0007669"/>
    <property type="project" value="InterPro"/>
</dbReference>
<comment type="similarity">
    <text evidence="2">In the N-terminal section; belongs to the tetrahydrofolate dehydrogenase/cyclohydrolase family.</text>
</comment>
<dbReference type="InterPro" id="IPR020630">
    <property type="entry name" value="THF_DH/CycHdrlase_cat_dom"/>
</dbReference>
<dbReference type="FunFam" id="3.40.50.300:FF:000556">
    <property type="entry name" value="Methylenetetrahydrofolate dehydrogenase (NADP+ dependent) 1 like"/>
    <property type="match status" value="1"/>
</dbReference>
<dbReference type="Pfam" id="PF01268">
    <property type="entry name" value="FTHFS"/>
    <property type="match status" value="1"/>
</dbReference>
<evidence type="ECO:0000256" key="9">
    <source>
        <dbReference type="ARBA" id="ARBA00022840"/>
    </source>
</evidence>
<dbReference type="InterPro" id="IPR027417">
    <property type="entry name" value="P-loop_NTPase"/>
</dbReference>
<evidence type="ECO:0000313" key="11">
    <source>
        <dbReference type="Ensembl" id="ENSSLUP00000023961.1"/>
    </source>
</evidence>
<accession>A0A8D0D068</accession>
<name>A0A8D0D068_SANLU</name>
<dbReference type="PANTHER" id="PTHR48099">
    <property type="entry name" value="C-1-TETRAHYDROFOLATE SYNTHASE, CYTOPLASMIC-RELATED"/>
    <property type="match status" value="1"/>
</dbReference>
<organism evidence="11 12">
    <name type="scientific">Sander lucioperca</name>
    <name type="common">Pike-perch</name>
    <name type="synonym">Perca lucioperca</name>
    <dbReference type="NCBI Taxonomy" id="283035"/>
    <lineage>
        <taxon>Eukaryota</taxon>
        <taxon>Metazoa</taxon>
        <taxon>Chordata</taxon>
        <taxon>Craniata</taxon>
        <taxon>Vertebrata</taxon>
        <taxon>Euteleostomi</taxon>
        <taxon>Actinopterygii</taxon>
        <taxon>Neopterygii</taxon>
        <taxon>Teleostei</taxon>
        <taxon>Neoteleostei</taxon>
        <taxon>Acanthomorphata</taxon>
        <taxon>Eupercaria</taxon>
        <taxon>Perciformes</taxon>
        <taxon>Percoidei</taxon>
        <taxon>Percidae</taxon>
        <taxon>Luciopercinae</taxon>
        <taxon>Sander</taxon>
    </lineage>
</organism>
<dbReference type="Gene3D" id="3.10.410.10">
    <property type="entry name" value="Formyltetrahydrofolate synthetase, domain 3"/>
    <property type="match status" value="1"/>
</dbReference>
<evidence type="ECO:0000259" key="10">
    <source>
        <dbReference type="Pfam" id="PF00763"/>
    </source>
</evidence>
<evidence type="ECO:0000256" key="8">
    <source>
        <dbReference type="ARBA" id="ARBA00022741"/>
    </source>
</evidence>
<dbReference type="PROSITE" id="PS00722">
    <property type="entry name" value="FTHFS_2"/>
    <property type="match status" value="1"/>
</dbReference>
<dbReference type="Gene3D" id="3.40.50.300">
    <property type="entry name" value="P-loop containing nucleotide triphosphate hydrolases"/>
    <property type="match status" value="2"/>
</dbReference>
<dbReference type="AlphaFoldDB" id="A0A8D0D068"/>
<evidence type="ECO:0000313" key="12">
    <source>
        <dbReference type="Proteomes" id="UP000694568"/>
    </source>
</evidence>
<feature type="domain" description="Tetrahydrofolate dehydrogenase/cyclohydrolase catalytic" evidence="10">
    <location>
        <begin position="32"/>
        <end position="132"/>
    </location>
</feature>
<reference evidence="11" key="1">
    <citation type="submission" date="2025-08" db="UniProtKB">
        <authorList>
            <consortium name="Ensembl"/>
        </authorList>
    </citation>
    <scope>IDENTIFICATION</scope>
</reference>
<dbReference type="EC" id="6.3.4.3" evidence="5"/>
<evidence type="ECO:0000256" key="3">
    <source>
        <dbReference type="ARBA" id="ARBA00006985"/>
    </source>
</evidence>
<dbReference type="FunFam" id="3.40.50.300:FF:000627">
    <property type="entry name" value="Methylenetetrahydrofolate dehydrogenase (NADP+ dependent) 1 like"/>
    <property type="match status" value="1"/>
</dbReference>
<dbReference type="SUPFAM" id="SSF52540">
    <property type="entry name" value="P-loop containing nucleoside triphosphate hydrolases"/>
    <property type="match status" value="1"/>
</dbReference>
<dbReference type="GO" id="GO:0004477">
    <property type="term" value="F:methenyltetrahydrofolate cyclohydrolase activity"/>
    <property type="evidence" value="ECO:0007669"/>
    <property type="project" value="TreeGrafter"/>
</dbReference>
<dbReference type="FunFam" id="1.10.8.770:FF:000001">
    <property type="entry name" value="Methylenetetrahydrofolate dehydrogenase (NADP+ dependent) 1 like"/>
    <property type="match status" value="1"/>
</dbReference>
<dbReference type="PROSITE" id="PS00721">
    <property type="entry name" value="FTHFS_1"/>
    <property type="match status" value="1"/>
</dbReference>
<proteinExistence type="inferred from homology"/>
<dbReference type="FunFam" id="3.10.410.10:FF:000001">
    <property type="entry name" value="Putative formate--tetrahydrofolate ligase"/>
    <property type="match status" value="1"/>
</dbReference>
<evidence type="ECO:0000256" key="5">
    <source>
        <dbReference type="ARBA" id="ARBA00012295"/>
    </source>
</evidence>